<dbReference type="GO" id="GO:0003676">
    <property type="term" value="F:nucleic acid binding"/>
    <property type="evidence" value="ECO:0007669"/>
    <property type="project" value="InterPro"/>
</dbReference>
<evidence type="ECO:0000313" key="4">
    <source>
        <dbReference type="Proteomes" id="UP000030403"/>
    </source>
</evidence>
<dbReference type="InterPro" id="IPR025948">
    <property type="entry name" value="HTH-like_dom"/>
</dbReference>
<dbReference type="SUPFAM" id="SSF53098">
    <property type="entry name" value="Ribonuclease H-like"/>
    <property type="match status" value="1"/>
</dbReference>
<dbReference type="PANTHER" id="PTHR46889">
    <property type="entry name" value="TRANSPOSASE INSF FOR INSERTION SEQUENCE IS3B-RELATED"/>
    <property type="match status" value="1"/>
</dbReference>
<dbReference type="Pfam" id="PF13333">
    <property type="entry name" value="rve_2"/>
    <property type="match status" value="1"/>
</dbReference>
<dbReference type="GO" id="GO:0015074">
    <property type="term" value="P:DNA integration"/>
    <property type="evidence" value="ECO:0007669"/>
    <property type="project" value="InterPro"/>
</dbReference>
<dbReference type="NCBIfam" id="NF033516">
    <property type="entry name" value="transpos_IS3"/>
    <property type="match status" value="1"/>
</dbReference>
<dbReference type="InterPro" id="IPR012337">
    <property type="entry name" value="RNaseH-like_sf"/>
</dbReference>
<dbReference type="InterPro" id="IPR036397">
    <property type="entry name" value="RNaseH_sf"/>
</dbReference>
<dbReference type="InterPro" id="IPR050900">
    <property type="entry name" value="Transposase_IS3/IS150/IS904"/>
</dbReference>
<name>A0A0A5FXT9_9BACI</name>
<evidence type="ECO:0000259" key="2">
    <source>
        <dbReference type="PROSITE" id="PS50994"/>
    </source>
</evidence>
<comment type="caution">
    <text evidence="3">The sequence shown here is derived from an EMBL/GenBank/DDBJ whole genome shotgun (WGS) entry which is preliminary data.</text>
</comment>
<dbReference type="AlphaFoldDB" id="A0A0A5FXT9"/>
<dbReference type="eggNOG" id="COG2801">
    <property type="taxonomic scope" value="Bacteria"/>
</dbReference>
<evidence type="ECO:0000313" key="3">
    <source>
        <dbReference type="EMBL" id="KGX85636.1"/>
    </source>
</evidence>
<proteinExistence type="predicted"/>
<accession>A0A0A5FXT9</accession>
<dbReference type="PROSITE" id="PS50994">
    <property type="entry name" value="INTEGRASE"/>
    <property type="match status" value="1"/>
</dbReference>
<dbReference type="Pfam" id="PF13276">
    <property type="entry name" value="HTH_21"/>
    <property type="match status" value="1"/>
</dbReference>
<comment type="function">
    <text evidence="1">Involved in the transposition of the insertion sequence.</text>
</comment>
<feature type="domain" description="Integrase catalytic" evidence="2">
    <location>
        <begin position="89"/>
        <end position="252"/>
    </location>
</feature>
<dbReference type="PANTHER" id="PTHR46889:SF4">
    <property type="entry name" value="TRANSPOSASE INSO FOR INSERTION SEQUENCE ELEMENT IS911B-RELATED"/>
    <property type="match status" value="1"/>
</dbReference>
<evidence type="ECO:0000256" key="1">
    <source>
        <dbReference type="ARBA" id="ARBA00002286"/>
    </source>
</evidence>
<dbReference type="Pfam" id="PF00665">
    <property type="entry name" value="rve"/>
    <property type="match status" value="1"/>
</dbReference>
<organism evidence="3 4">
    <name type="scientific">Pontibacillus marinus BH030004 = DSM 16465</name>
    <dbReference type="NCBI Taxonomy" id="1385511"/>
    <lineage>
        <taxon>Bacteria</taxon>
        <taxon>Bacillati</taxon>
        <taxon>Bacillota</taxon>
        <taxon>Bacilli</taxon>
        <taxon>Bacillales</taxon>
        <taxon>Bacillaceae</taxon>
        <taxon>Pontibacillus</taxon>
    </lineage>
</organism>
<dbReference type="InterPro" id="IPR048020">
    <property type="entry name" value="Transpos_IS3"/>
</dbReference>
<dbReference type="Proteomes" id="UP000030403">
    <property type="component" value="Unassembled WGS sequence"/>
</dbReference>
<dbReference type="InterPro" id="IPR001584">
    <property type="entry name" value="Integrase_cat-core"/>
</dbReference>
<dbReference type="Gene3D" id="3.30.420.10">
    <property type="entry name" value="Ribonuclease H-like superfamily/Ribonuclease H"/>
    <property type="match status" value="1"/>
</dbReference>
<keyword evidence="4" id="KW-1185">Reference proteome</keyword>
<protein>
    <recommendedName>
        <fullName evidence="2">Integrase catalytic domain-containing protein</fullName>
    </recommendedName>
</protein>
<reference evidence="3 4" key="1">
    <citation type="submission" date="2013-08" db="EMBL/GenBank/DDBJ databases">
        <authorList>
            <person name="Huang J."/>
            <person name="Wang G."/>
        </authorList>
    </citation>
    <scope>NUCLEOTIDE SEQUENCE [LARGE SCALE GENOMIC DNA]</scope>
    <source>
        <strain evidence="3 4">BH030004</strain>
    </source>
</reference>
<dbReference type="STRING" id="1385511.GCA_000425225_00033"/>
<gene>
    <name evidence="3" type="ORF">N783_14170</name>
</gene>
<sequence>MNEPGEREEKKKEIMKMIRRIFHENRSVYGSPRITYELRDLGVCISEKTVGRYMKEMNLCATPKKKYIQTTDSNHSNPIYPNLLQRNFHSEAPDRVWVSDITYIWTSEGWLYLATVMDLFSRKIVGWSIDQSLTKDLALQALDRATLMREPSDELIHHSDRGSQYTSNEYIERLSEHDIKISMSRKGDCFDNACIESFHATIKKELIYRTHFKTREEAKWEVWKYIMTFYNAKRKHSTIDYYSPNQFERDYEKRKEDKVTSHSA</sequence>
<dbReference type="EMBL" id="AVPF01000038">
    <property type="protein sequence ID" value="KGX85636.1"/>
    <property type="molecule type" value="Genomic_DNA"/>
</dbReference>